<feature type="compositionally biased region" description="Basic and acidic residues" evidence="1">
    <location>
        <begin position="12"/>
        <end position="32"/>
    </location>
</feature>
<evidence type="ECO:0000256" key="1">
    <source>
        <dbReference type="SAM" id="MobiDB-lite"/>
    </source>
</evidence>
<protein>
    <submittedName>
        <fullName evidence="2">Uncharacterized protein</fullName>
    </submittedName>
</protein>
<accession>A0A4S9C5R8</accession>
<evidence type="ECO:0000313" key="2">
    <source>
        <dbReference type="EMBL" id="THX00934.1"/>
    </source>
</evidence>
<reference evidence="2" key="1">
    <citation type="submission" date="2018-10" db="EMBL/GenBank/DDBJ databases">
        <title>Fifty Aureobasidium pullulans genomes reveal a recombining polyextremotolerant generalist.</title>
        <authorList>
            <person name="Gostincar C."/>
            <person name="Turk M."/>
            <person name="Zajc J."/>
            <person name="Gunde-Cimerman N."/>
        </authorList>
    </citation>
    <scope>NUCLEOTIDE SEQUENCE [LARGE SCALE GENOMIC DNA]</scope>
    <source>
        <strain evidence="2">EXF-10085</strain>
    </source>
</reference>
<feature type="compositionally biased region" description="Basic residues" evidence="1">
    <location>
        <begin position="1"/>
        <end position="11"/>
    </location>
</feature>
<organism evidence="2">
    <name type="scientific">Aureobasidium pullulans</name>
    <name type="common">Black yeast</name>
    <name type="synonym">Pullularia pullulans</name>
    <dbReference type="NCBI Taxonomy" id="5580"/>
    <lineage>
        <taxon>Eukaryota</taxon>
        <taxon>Fungi</taxon>
        <taxon>Dikarya</taxon>
        <taxon>Ascomycota</taxon>
        <taxon>Pezizomycotina</taxon>
        <taxon>Dothideomycetes</taxon>
        <taxon>Dothideomycetidae</taxon>
        <taxon>Dothideales</taxon>
        <taxon>Saccotheciaceae</taxon>
        <taxon>Aureobasidium</taxon>
    </lineage>
</organism>
<gene>
    <name evidence="2" type="ORF">D6D13_09259</name>
</gene>
<comment type="caution">
    <text evidence="2">The sequence shown here is derived from an EMBL/GenBank/DDBJ whole genome shotgun (WGS) entry which is preliminary data.</text>
</comment>
<feature type="non-terminal residue" evidence="2">
    <location>
        <position position="1"/>
    </location>
</feature>
<dbReference type="AlphaFoldDB" id="A0A4S9C5R8"/>
<sequence length="145" mass="16351">PDSQPRYKRARTQYDTDPRRIASPRHPEERPRARQAHNQPSPHQEPVASPIEYATSTSPGHAPSDSLLVAQKESPEPDNQVLAKEEAFRQQSRPSRVPVEPRYLIISQALGTTASNCTVTHTIDCWREASPFASRLEYPGTRRTT</sequence>
<feature type="region of interest" description="Disordered" evidence="1">
    <location>
        <begin position="1"/>
        <end position="98"/>
    </location>
</feature>
<dbReference type="EMBL" id="QZAS01000053">
    <property type="protein sequence ID" value="THX00934.1"/>
    <property type="molecule type" value="Genomic_DNA"/>
</dbReference>
<proteinExistence type="predicted"/>
<name>A0A4S9C5R8_AURPU</name>